<feature type="region of interest" description="Disordered" evidence="1">
    <location>
        <begin position="112"/>
        <end position="274"/>
    </location>
</feature>
<dbReference type="Proteomes" id="UP001231189">
    <property type="component" value="Unassembled WGS sequence"/>
</dbReference>
<sequence>MAVESSRSRGGRSSKEVDVNELLKNMKLHEAELDDVVLGHEVVGAWPKVKWLAAAKAACLGDWKCIMEDGPWLFRGCALMVVPSDGATVVPSVLPSKVQAWIQIHRVPPLFRNKEDTGSQGRVPARAPDGEKGRSFVYGCGGGQQGGGAGTGRAPRKWQPKTSGNQAKKRTSEEAGMVDNSGEELRGTASSPLKPNTATDLLEGSVPKAQKSLDMALQQTEEVPPRPPAYVPPKELKKQRRASALTVKEGKDGKGVSNTETSAVASLAEGRHPQ</sequence>
<evidence type="ECO:0008006" key="4">
    <source>
        <dbReference type="Google" id="ProtNLM"/>
    </source>
</evidence>
<evidence type="ECO:0000313" key="3">
    <source>
        <dbReference type="Proteomes" id="UP001231189"/>
    </source>
</evidence>
<name>A0AAD8X1A5_LOLMU</name>
<feature type="compositionally biased region" description="Gly residues" evidence="1">
    <location>
        <begin position="139"/>
        <end position="151"/>
    </location>
</feature>
<comment type="caution">
    <text evidence="2">The sequence shown here is derived from an EMBL/GenBank/DDBJ whole genome shotgun (WGS) entry which is preliminary data.</text>
</comment>
<evidence type="ECO:0000313" key="2">
    <source>
        <dbReference type="EMBL" id="KAK1692791.1"/>
    </source>
</evidence>
<organism evidence="2 3">
    <name type="scientific">Lolium multiflorum</name>
    <name type="common">Italian ryegrass</name>
    <name type="synonym">Lolium perenne subsp. multiflorum</name>
    <dbReference type="NCBI Taxonomy" id="4521"/>
    <lineage>
        <taxon>Eukaryota</taxon>
        <taxon>Viridiplantae</taxon>
        <taxon>Streptophyta</taxon>
        <taxon>Embryophyta</taxon>
        <taxon>Tracheophyta</taxon>
        <taxon>Spermatophyta</taxon>
        <taxon>Magnoliopsida</taxon>
        <taxon>Liliopsida</taxon>
        <taxon>Poales</taxon>
        <taxon>Poaceae</taxon>
        <taxon>BOP clade</taxon>
        <taxon>Pooideae</taxon>
        <taxon>Poodae</taxon>
        <taxon>Poeae</taxon>
        <taxon>Poeae Chloroplast Group 2 (Poeae type)</taxon>
        <taxon>Loliodinae</taxon>
        <taxon>Loliinae</taxon>
        <taxon>Lolium</taxon>
    </lineage>
</organism>
<dbReference type="EMBL" id="JAUUTY010000001">
    <property type="protein sequence ID" value="KAK1692791.1"/>
    <property type="molecule type" value="Genomic_DNA"/>
</dbReference>
<evidence type="ECO:0000256" key="1">
    <source>
        <dbReference type="SAM" id="MobiDB-lite"/>
    </source>
</evidence>
<dbReference type="AlphaFoldDB" id="A0AAD8X1A5"/>
<accession>A0AAD8X1A5</accession>
<proteinExistence type="predicted"/>
<keyword evidence="3" id="KW-1185">Reference proteome</keyword>
<protein>
    <recommendedName>
        <fullName evidence="4">DUF4283 domain-containing protein</fullName>
    </recommendedName>
</protein>
<feature type="compositionally biased region" description="Polar residues" evidence="1">
    <location>
        <begin position="188"/>
        <end position="199"/>
    </location>
</feature>
<reference evidence="2" key="1">
    <citation type="submission" date="2023-07" db="EMBL/GenBank/DDBJ databases">
        <title>A chromosome-level genome assembly of Lolium multiflorum.</title>
        <authorList>
            <person name="Chen Y."/>
            <person name="Copetti D."/>
            <person name="Kolliker R."/>
            <person name="Studer B."/>
        </authorList>
    </citation>
    <scope>NUCLEOTIDE SEQUENCE</scope>
    <source>
        <strain evidence="2">02402/16</strain>
        <tissue evidence="2">Leaf</tissue>
    </source>
</reference>
<gene>
    <name evidence="2" type="ORF">QYE76_009488</name>
</gene>